<proteinExistence type="predicted"/>
<keyword evidence="2" id="KW-1185">Reference proteome</keyword>
<gene>
    <name evidence="1" type="ORF">FHP06_01235</name>
</gene>
<evidence type="ECO:0000313" key="1">
    <source>
        <dbReference type="EMBL" id="TXL62897.1"/>
    </source>
</evidence>
<sequence>MPPASAADGGPMTTPRFIAHDIPDLLNALPTMFGFSPHESIVAIGTSGDRNRLGFSMRLDLPPPALNALVTRTMASHLVRQGAEGAIVLAVSERPEVAGPLVRAVERGLGPVRPLVGAWATRDRYWTTFEDDDPAGHPYELSGHHLAIVKAVAEGQEILPDRAALEERLSSVGGPRRRWLDRAADVVMTQVAAVVARHPDEDLVALAVRDVGDVVDRLLLGHDVTDADVLRVGVWASTTVVRDHWWEQVRRDNAKGQHQLWTHVARHAPASLAPASWCLSAFAAWLAGDGASALIAAERAEAIDPEYSMAGLILEILENGLSPETWSWRSQATARSR</sequence>
<dbReference type="Proteomes" id="UP000321571">
    <property type="component" value="Unassembled WGS sequence"/>
</dbReference>
<name>A0A5C8NP61_9ACTN</name>
<dbReference type="EMBL" id="VDUX01000001">
    <property type="protein sequence ID" value="TXL62897.1"/>
    <property type="molecule type" value="Genomic_DNA"/>
</dbReference>
<dbReference type="InterPro" id="IPR025447">
    <property type="entry name" value="DUF4192"/>
</dbReference>
<reference evidence="1 2" key="1">
    <citation type="submission" date="2019-06" db="EMBL/GenBank/DDBJ databases">
        <title>Aeromicrobium sp. nov., isolated from a maize field.</title>
        <authorList>
            <person name="Lin S.-Y."/>
            <person name="Tsai C.-F."/>
            <person name="Young C.-C."/>
        </authorList>
    </citation>
    <scope>NUCLEOTIDE SEQUENCE [LARGE SCALE GENOMIC DNA]</scope>
    <source>
        <strain evidence="1 2">CC-CFT486</strain>
    </source>
</reference>
<evidence type="ECO:0000313" key="2">
    <source>
        <dbReference type="Proteomes" id="UP000321571"/>
    </source>
</evidence>
<accession>A0A5C8NP61</accession>
<comment type="caution">
    <text evidence="1">The sequence shown here is derived from an EMBL/GenBank/DDBJ whole genome shotgun (WGS) entry which is preliminary data.</text>
</comment>
<dbReference type="AlphaFoldDB" id="A0A5C8NP61"/>
<protein>
    <submittedName>
        <fullName evidence="1">DUF4192 domain-containing protein</fullName>
    </submittedName>
</protein>
<dbReference type="Pfam" id="PF13830">
    <property type="entry name" value="DUF4192"/>
    <property type="match status" value="1"/>
</dbReference>
<organism evidence="1 2">
    <name type="scientific">Aeromicrobium terrae</name>
    <dbReference type="NCBI Taxonomy" id="2498846"/>
    <lineage>
        <taxon>Bacteria</taxon>
        <taxon>Bacillati</taxon>
        <taxon>Actinomycetota</taxon>
        <taxon>Actinomycetes</taxon>
        <taxon>Propionibacteriales</taxon>
        <taxon>Nocardioidaceae</taxon>
        <taxon>Aeromicrobium</taxon>
    </lineage>
</organism>
<dbReference type="OrthoDB" id="3264463at2"/>